<keyword evidence="2" id="KW-1185">Reference proteome</keyword>
<evidence type="ECO:0000313" key="2">
    <source>
        <dbReference type="Proteomes" id="UP000240883"/>
    </source>
</evidence>
<dbReference type="Proteomes" id="UP000240883">
    <property type="component" value="Unassembled WGS sequence"/>
</dbReference>
<sequence length="239" mass="27214">VTMTQNKSKKQLRIHPEPFKPSYLGIPPSPFSPRAPVTPQAIPQRRIGTYPVPDTSEPLPSCPLQWVWQCHQCHRTYALGVTRRCLEDGHNFCAGTTTVKSWRRPTRPRKIKRHRACASEFDYQGWKTWGVWRRSGRRDSIYDDEYCWNTCDYPSECRWGKRFGVHTPVAAGFPTSERTTLVEPSSPAPTTFEGILKPEICKESTSTAGKKTEKKDLWDALIASATRRRSVPPSSPLAD</sequence>
<feature type="non-terminal residue" evidence="1">
    <location>
        <position position="1"/>
    </location>
</feature>
<gene>
    <name evidence="1" type="ORF">BS50DRAFT_459653</name>
</gene>
<protein>
    <submittedName>
        <fullName evidence="1">Uncharacterized protein</fullName>
    </submittedName>
</protein>
<dbReference type="AlphaFoldDB" id="A0A2T2NG51"/>
<evidence type="ECO:0000313" key="1">
    <source>
        <dbReference type="EMBL" id="PSN64360.1"/>
    </source>
</evidence>
<dbReference type="EMBL" id="KZ678138">
    <property type="protein sequence ID" value="PSN64360.1"/>
    <property type="molecule type" value="Genomic_DNA"/>
</dbReference>
<name>A0A2T2NG51_CORCC</name>
<dbReference type="STRING" id="1448308.A0A2T2NG51"/>
<accession>A0A2T2NG51</accession>
<organism evidence="1 2">
    <name type="scientific">Corynespora cassiicola Philippines</name>
    <dbReference type="NCBI Taxonomy" id="1448308"/>
    <lineage>
        <taxon>Eukaryota</taxon>
        <taxon>Fungi</taxon>
        <taxon>Dikarya</taxon>
        <taxon>Ascomycota</taxon>
        <taxon>Pezizomycotina</taxon>
        <taxon>Dothideomycetes</taxon>
        <taxon>Pleosporomycetidae</taxon>
        <taxon>Pleosporales</taxon>
        <taxon>Corynesporascaceae</taxon>
        <taxon>Corynespora</taxon>
    </lineage>
</organism>
<reference evidence="1 2" key="1">
    <citation type="journal article" date="2018" name="Front. Microbiol.">
        <title>Genome-Wide Analysis of Corynespora cassiicola Leaf Fall Disease Putative Effectors.</title>
        <authorList>
            <person name="Lopez D."/>
            <person name="Ribeiro S."/>
            <person name="Label P."/>
            <person name="Fumanal B."/>
            <person name="Venisse J.S."/>
            <person name="Kohler A."/>
            <person name="de Oliveira R.R."/>
            <person name="Labutti K."/>
            <person name="Lipzen A."/>
            <person name="Lail K."/>
            <person name="Bauer D."/>
            <person name="Ohm R.A."/>
            <person name="Barry K.W."/>
            <person name="Spatafora J."/>
            <person name="Grigoriev I.V."/>
            <person name="Martin F.M."/>
            <person name="Pujade-Renaud V."/>
        </authorList>
    </citation>
    <scope>NUCLEOTIDE SEQUENCE [LARGE SCALE GENOMIC DNA]</scope>
    <source>
        <strain evidence="1 2">Philippines</strain>
    </source>
</reference>
<dbReference type="OrthoDB" id="5396104at2759"/>
<feature type="non-terminal residue" evidence="1">
    <location>
        <position position="239"/>
    </location>
</feature>
<proteinExistence type="predicted"/>